<keyword evidence="1" id="KW-0663">Pyridoxal phosphate</keyword>
<dbReference type="Gene3D" id="3.90.1150.10">
    <property type="entry name" value="Aspartate Aminotransferase, domain 1"/>
    <property type="match status" value="1"/>
</dbReference>
<dbReference type="Gene3D" id="3.40.640.10">
    <property type="entry name" value="Type I PLP-dependent aspartate aminotransferase-like (Major domain)"/>
    <property type="match status" value="1"/>
</dbReference>
<feature type="domain" description="Aminotransferase class V" evidence="2">
    <location>
        <begin position="80"/>
        <end position="421"/>
    </location>
</feature>
<dbReference type="EMBL" id="OCND01000001">
    <property type="protein sequence ID" value="SOD50577.1"/>
    <property type="molecule type" value="Genomic_DNA"/>
</dbReference>
<dbReference type="InterPro" id="IPR015424">
    <property type="entry name" value="PyrdxlP-dep_Trfase"/>
</dbReference>
<evidence type="ECO:0000313" key="3">
    <source>
        <dbReference type="EMBL" id="SOD50577.1"/>
    </source>
</evidence>
<dbReference type="GO" id="GO:0016829">
    <property type="term" value="F:lyase activity"/>
    <property type="evidence" value="ECO:0007669"/>
    <property type="project" value="UniProtKB-KW"/>
</dbReference>
<protein>
    <submittedName>
        <fullName evidence="3">Selenocysteine lyase/Cysteine desulfurase</fullName>
    </submittedName>
</protein>
<dbReference type="RefSeq" id="WP_097120005.1">
    <property type="nucleotide sequence ID" value="NZ_OCND01000001.1"/>
</dbReference>
<sequence length="433" mass="46557">MRSCTTASESADPARRRLLQATAALPLVAAAGGIRAGAGTQIDALVPADAWARVAALYDVARSPVPLENGYWGLMARPVEQAYLGYLAQVNREGASFARGEYPARYRAAQARAAEALGIGSDELVLTRNATEALHALIGGYNRLQPGDAVLCADVDYDSMITAMRWLRQRRGVEVVEIALPEPATWQGVIDSYAQAMERHPNLRMLLLTQVSHRNGLLLPVAEIAALARARGIDVIVDAAHGIGQVGLEVAALGADFVGVNFHKWLGAPVGVGGLYIRRGCAGRIDPYMGEPDPHGSVQARVHTGTANFAAFMALPEALDLHARIDMSTRRARLLSLRNRWVDAARATGAYELLGGDDPRLHSAIAAFRLRGRTSLADNQALSMRLHDAYGIQVVHRDGLASGACVRVTPALFNREYEIDRLVEALREIAATA</sequence>
<dbReference type="InterPro" id="IPR015421">
    <property type="entry name" value="PyrdxlP-dep_Trfase_major"/>
</dbReference>
<dbReference type="InterPro" id="IPR015422">
    <property type="entry name" value="PyrdxlP-dep_Trfase_small"/>
</dbReference>
<reference evidence="3 4" key="1">
    <citation type="submission" date="2017-09" db="EMBL/GenBank/DDBJ databases">
        <authorList>
            <person name="Ehlers B."/>
            <person name="Leendertz F.H."/>
        </authorList>
    </citation>
    <scope>NUCLEOTIDE SEQUENCE [LARGE SCALE GENOMIC DNA]</scope>
    <source>
        <strain evidence="3 4">CGMCC 1.10978</strain>
    </source>
</reference>
<name>A0A286CW12_9GAMM</name>
<gene>
    <name evidence="3" type="ORF">SAMN06296416_101191</name>
</gene>
<dbReference type="AlphaFoldDB" id="A0A286CW12"/>
<proteinExistence type="predicted"/>
<dbReference type="OrthoDB" id="9764293at2"/>
<dbReference type="SUPFAM" id="SSF53383">
    <property type="entry name" value="PLP-dependent transferases"/>
    <property type="match status" value="1"/>
</dbReference>
<dbReference type="Pfam" id="PF00266">
    <property type="entry name" value="Aminotran_5"/>
    <property type="match status" value="1"/>
</dbReference>
<accession>A0A286CW12</accession>
<evidence type="ECO:0000259" key="2">
    <source>
        <dbReference type="Pfam" id="PF00266"/>
    </source>
</evidence>
<organism evidence="3 4">
    <name type="scientific">Pseudoxanthomonas wuyuanensis</name>
    <dbReference type="NCBI Taxonomy" id="1073196"/>
    <lineage>
        <taxon>Bacteria</taxon>
        <taxon>Pseudomonadati</taxon>
        <taxon>Pseudomonadota</taxon>
        <taxon>Gammaproteobacteria</taxon>
        <taxon>Lysobacterales</taxon>
        <taxon>Lysobacteraceae</taxon>
        <taxon>Pseudoxanthomonas</taxon>
    </lineage>
</organism>
<keyword evidence="3" id="KW-0456">Lyase</keyword>
<dbReference type="PROSITE" id="PS51318">
    <property type="entry name" value="TAT"/>
    <property type="match status" value="1"/>
</dbReference>
<evidence type="ECO:0000313" key="4">
    <source>
        <dbReference type="Proteomes" id="UP000219374"/>
    </source>
</evidence>
<evidence type="ECO:0000256" key="1">
    <source>
        <dbReference type="ARBA" id="ARBA00022898"/>
    </source>
</evidence>
<dbReference type="InterPro" id="IPR000192">
    <property type="entry name" value="Aminotrans_V_dom"/>
</dbReference>
<dbReference type="Proteomes" id="UP000219374">
    <property type="component" value="Unassembled WGS sequence"/>
</dbReference>
<dbReference type="PANTHER" id="PTHR43092:SF6">
    <property type="entry name" value="BLR1280 PROTEIN"/>
    <property type="match status" value="1"/>
</dbReference>
<dbReference type="PANTHER" id="PTHR43092">
    <property type="entry name" value="L-CYSTEINE DESULFHYDRASE"/>
    <property type="match status" value="1"/>
</dbReference>
<keyword evidence="4" id="KW-1185">Reference proteome</keyword>
<dbReference type="InterPro" id="IPR006311">
    <property type="entry name" value="TAT_signal"/>
</dbReference>